<dbReference type="InterPro" id="IPR043504">
    <property type="entry name" value="Peptidase_S1_PA_chymotrypsin"/>
</dbReference>
<reference evidence="3 4" key="1">
    <citation type="journal article" date="2022" name="Syst. Appl. Microbiol.">
        <title>Natronocalculus amylovorans gen. nov., sp. nov., and Natranaeroarchaeum aerophilus sp. nov., dominant culturable amylolytic natronoarchaea from hypersaline soda lakes in southwestern Siberia.</title>
        <authorList>
            <person name="Sorokin D.Y."/>
            <person name="Elcheninov A.G."/>
            <person name="Khizhniak T.V."/>
            <person name="Koenen M."/>
            <person name="Bale N.J."/>
            <person name="Damste J.S.S."/>
            <person name="Kublanov I.V."/>
        </authorList>
    </citation>
    <scope>NUCLEOTIDE SEQUENCE [LARGE SCALE GENOMIC DNA]</scope>
    <source>
        <strain evidence="3 4">AArc-St1-1</strain>
    </source>
</reference>
<feature type="region of interest" description="Disordered" evidence="1">
    <location>
        <begin position="24"/>
        <end position="54"/>
    </location>
</feature>
<dbReference type="Pfam" id="PF00089">
    <property type="entry name" value="Trypsin"/>
    <property type="match status" value="1"/>
</dbReference>
<name>A0AAE3FPN6_9EURY</name>
<dbReference type="EMBL" id="JAKRVY010000002">
    <property type="protein sequence ID" value="MCL9812949.1"/>
    <property type="molecule type" value="Genomic_DNA"/>
</dbReference>
<evidence type="ECO:0000256" key="1">
    <source>
        <dbReference type="SAM" id="MobiDB-lite"/>
    </source>
</evidence>
<dbReference type="AlphaFoldDB" id="A0AAE3FPN6"/>
<sequence>MDSSKLSRMGRRRFVETLTLAGVSTQTATAISPEKLKELTDDPSERVPIHKGKEIDRDKLNKDGTLDGLPQVKDKFVTVSRDEWTVVESAKDAAKRVNGKINELDDSGLITAGVTIDTSGHHRQHTVKVTYTEKESKLTNRENADREYVHKPDIEFDELRNNIPNKIDGIAGNPSGMSETVEDIPVLVEKTQKTPEEDDITTNCGEKSWWRKYYDDDYRPVPAGVDQNISDHSGGGTLGYPVTYDGNRAFVTNAHVTHDTDDEDEDDAIGRLSRQPVEAIGEVVEANYEPNGSRHDIGIIEIYDDFTRSYSLANDDGGYGELIDGTISWSYLHYLQSNKDDVYKQGVTTGRCSGRIMELRTDGHGAKEVIIRATAEDGDSGGPYFIPDCNNVKIIGIHKASTDYNAYGLHHSRLDHTLPGEISLF</sequence>
<dbReference type="Proteomes" id="UP001202674">
    <property type="component" value="Unassembled WGS sequence"/>
</dbReference>
<dbReference type="SUPFAM" id="SSF50494">
    <property type="entry name" value="Trypsin-like serine proteases"/>
    <property type="match status" value="1"/>
</dbReference>
<evidence type="ECO:0000313" key="4">
    <source>
        <dbReference type="Proteomes" id="UP001202674"/>
    </source>
</evidence>
<evidence type="ECO:0000259" key="2">
    <source>
        <dbReference type="Pfam" id="PF00089"/>
    </source>
</evidence>
<gene>
    <name evidence="3" type="ORF">AArcSt11_04695</name>
</gene>
<comment type="caution">
    <text evidence="3">The sequence shown here is derived from an EMBL/GenBank/DDBJ whole genome shotgun (WGS) entry which is preliminary data.</text>
</comment>
<dbReference type="InterPro" id="IPR033116">
    <property type="entry name" value="TRYPSIN_SER"/>
</dbReference>
<dbReference type="GO" id="GO:0006508">
    <property type="term" value="P:proteolysis"/>
    <property type="evidence" value="ECO:0007669"/>
    <property type="project" value="InterPro"/>
</dbReference>
<proteinExistence type="predicted"/>
<accession>A0AAE3FPN6</accession>
<dbReference type="Gene3D" id="2.40.10.10">
    <property type="entry name" value="Trypsin-like serine proteases"/>
    <property type="match status" value="2"/>
</dbReference>
<feature type="compositionally biased region" description="Basic and acidic residues" evidence="1">
    <location>
        <begin position="34"/>
        <end position="54"/>
    </location>
</feature>
<organism evidence="3 4">
    <name type="scientific">Natranaeroarchaeum aerophilus</name>
    <dbReference type="NCBI Taxonomy" id="2917711"/>
    <lineage>
        <taxon>Archaea</taxon>
        <taxon>Methanobacteriati</taxon>
        <taxon>Methanobacteriota</taxon>
        <taxon>Stenosarchaea group</taxon>
        <taxon>Halobacteria</taxon>
        <taxon>Halobacteriales</taxon>
        <taxon>Natronoarchaeaceae</taxon>
        <taxon>Natranaeroarchaeum</taxon>
    </lineage>
</organism>
<dbReference type="InterPro" id="IPR001254">
    <property type="entry name" value="Trypsin_dom"/>
</dbReference>
<dbReference type="PROSITE" id="PS00135">
    <property type="entry name" value="TRYPSIN_SER"/>
    <property type="match status" value="1"/>
</dbReference>
<evidence type="ECO:0000313" key="3">
    <source>
        <dbReference type="EMBL" id="MCL9812949.1"/>
    </source>
</evidence>
<protein>
    <submittedName>
        <fullName evidence="3">S1 family peptidase</fullName>
    </submittedName>
</protein>
<feature type="domain" description="Peptidase S1" evidence="2">
    <location>
        <begin position="247"/>
        <end position="401"/>
    </location>
</feature>
<dbReference type="GO" id="GO:0004252">
    <property type="term" value="F:serine-type endopeptidase activity"/>
    <property type="evidence" value="ECO:0007669"/>
    <property type="project" value="InterPro"/>
</dbReference>
<dbReference type="InterPro" id="IPR009003">
    <property type="entry name" value="Peptidase_S1_PA"/>
</dbReference>
<dbReference type="RefSeq" id="WP_250595091.1">
    <property type="nucleotide sequence ID" value="NZ_JAKRVY010000002.1"/>
</dbReference>
<keyword evidence="4" id="KW-1185">Reference proteome</keyword>